<dbReference type="EMBL" id="CCAE010000010">
    <property type="protein sequence ID" value="CDN87348.1"/>
    <property type="molecule type" value="Genomic_DNA"/>
</dbReference>
<feature type="region of interest" description="Disordered" evidence="1">
    <location>
        <begin position="286"/>
        <end position="311"/>
    </location>
</feature>
<dbReference type="Proteomes" id="UP000028878">
    <property type="component" value="Unassembled WGS sequence"/>
</dbReference>
<evidence type="ECO:0000256" key="1">
    <source>
        <dbReference type="SAM" id="MobiDB-lite"/>
    </source>
</evidence>
<dbReference type="AlphaFoldDB" id="A0A1L1PBI7"/>
<reference evidence="3" key="2">
    <citation type="submission" date="2014-11" db="EMBL/GenBank/DDBJ databases">
        <title>Draft genome sequence of Hydrogenophaga intermedia S1.</title>
        <authorList>
            <person name="Gan H.M."/>
            <person name="Chew T.H."/>
            <person name="Stolz A."/>
        </authorList>
    </citation>
    <scope>NUCLEOTIDE SEQUENCE [LARGE SCALE GENOMIC DNA]</scope>
    <source>
        <strain evidence="3">S1</strain>
    </source>
</reference>
<evidence type="ECO:0008006" key="4">
    <source>
        <dbReference type="Google" id="ProtNLM"/>
    </source>
</evidence>
<feature type="region of interest" description="Disordered" evidence="1">
    <location>
        <begin position="124"/>
        <end position="198"/>
    </location>
</feature>
<dbReference type="RefSeq" id="WP_051756035.1">
    <property type="nucleotide sequence ID" value="NZ_CCAE010000010.1"/>
</dbReference>
<feature type="compositionally biased region" description="Polar residues" evidence="1">
    <location>
        <begin position="148"/>
        <end position="171"/>
    </location>
</feature>
<sequence length="332" mass="35621">MSETLPPPPYPADTKSKGWRFELDLEQLTQSDTWALAGPLARPWLLMLWTTAWQQQPCGALTDDDEIIAARVGMPLELFQEHRKVLMRGWAKASDGRLYHPIITQRVLAMMGKRDAEKIRKANYRARQAASHPPAESREEGGSPPMSHGTTEGRTQDSGGSDATRTSTSTRGIGIPPLEAKDQQNSARTEARASVTEVSHGTEAGRACFAMRKAGLMDANPAHPTLLALLTQGMSTDELVAAAQTAVGKGKGFAYALSVAEGRRRDAATVGSLPAVQIPADLARTTVPGRQGKDPTLAALDRDDALATRPSAEVRAKMAELLGKRPAEQGAS</sequence>
<gene>
    <name evidence="2" type="ORF">BN948_01770</name>
</gene>
<feature type="compositionally biased region" description="Basic and acidic residues" evidence="1">
    <location>
        <begin position="300"/>
        <end position="311"/>
    </location>
</feature>
<organism evidence="2 3">
    <name type="scientific">Hydrogenophaga intermedia</name>
    <dbReference type="NCBI Taxonomy" id="65786"/>
    <lineage>
        <taxon>Bacteria</taxon>
        <taxon>Pseudomonadati</taxon>
        <taxon>Pseudomonadota</taxon>
        <taxon>Betaproteobacteria</taxon>
        <taxon>Burkholderiales</taxon>
        <taxon>Comamonadaceae</taxon>
        <taxon>Hydrogenophaga</taxon>
    </lineage>
</organism>
<reference evidence="3" key="1">
    <citation type="submission" date="2014-02" db="EMBL/GenBank/DDBJ databases">
        <authorList>
            <person name="Gan H."/>
        </authorList>
    </citation>
    <scope>NUCLEOTIDE SEQUENCE [LARGE SCALE GENOMIC DNA]</scope>
    <source>
        <strain evidence="3">S1</strain>
    </source>
</reference>
<name>A0A1L1PBI7_HYDIT</name>
<evidence type="ECO:0000313" key="3">
    <source>
        <dbReference type="Proteomes" id="UP000028878"/>
    </source>
</evidence>
<accession>A0A1L1PBI7</accession>
<keyword evidence="3" id="KW-1185">Reference proteome</keyword>
<protein>
    <recommendedName>
        <fullName evidence="4">DUF1376 domain-containing protein</fullName>
    </recommendedName>
</protein>
<proteinExistence type="predicted"/>
<evidence type="ECO:0000313" key="2">
    <source>
        <dbReference type="EMBL" id="CDN87348.1"/>
    </source>
</evidence>